<proteinExistence type="predicted"/>
<evidence type="ECO:0000313" key="1">
    <source>
        <dbReference type="EMBL" id="CUP29294.1"/>
    </source>
</evidence>
<dbReference type="InterPro" id="IPR036412">
    <property type="entry name" value="HAD-like_sf"/>
</dbReference>
<reference evidence="1" key="1">
    <citation type="submission" date="2015-09" db="EMBL/GenBank/DDBJ databases">
        <authorList>
            <consortium name="Pathogen Informatics"/>
        </authorList>
    </citation>
    <scope>NUCLEOTIDE SEQUENCE [LARGE SCALE GENOMIC DNA]</scope>
    <source>
        <strain evidence="1">2789STDY5608850</strain>
    </source>
</reference>
<dbReference type="Proteomes" id="UP000095651">
    <property type="component" value="Unassembled WGS sequence"/>
</dbReference>
<accession>A0A174LYJ2</accession>
<dbReference type="InterPro" id="IPR052550">
    <property type="entry name" value="Pyrimidine_5'-ntase_YjjG"/>
</dbReference>
<dbReference type="EC" id="3.-.-.-" evidence="1"/>
<dbReference type="RefSeq" id="WP_055660103.1">
    <property type="nucleotide sequence ID" value="NZ_CABIXC010000024.1"/>
</dbReference>
<gene>
    <name evidence="1" type="primary">yfnB</name>
    <name evidence="1" type="ORF">ERS852407_05537</name>
</gene>
<dbReference type="InterPro" id="IPR011951">
    <property type="entry name" value="HAD-SF_hydro_IA_YjjG/PynA"/>
</dbReference>
<dbReference type="CDD" id="cd04305">
    <property type="entry name" value="HAD_Neu5Ac-Pase_like"/>
    <property type="match status" value="1"/>
</dbReference>
<keyword evidence="1" id="KW-0378">Hydrolase</keyword>
<sequence>MNKYTTILFDVDGTLLDFDSAEENGLASVFKEYEESGAYRTADLIGTYRRVNRDLWDAYEKGLITKDHITDTRFGAVFEAHGITADGIQTEHNYREILNHTAIVMPEAVEVLEYLQDRYDLYVVTNGFTETQKMRMADSGLDRYFKKSFISEEVGYQKPQKEYFDRCFEAMPGAERGRTLIVGDSLNSDMKGGNTAGIDTCWFNPQGAVLTAGIKVDREIRSLKELKEFL</sequence>
<dbReference type="InterPro" id="IPR006439">
    <property type="entry name" value="HAD-SF_hydro_IA"/>
</dbReference>
<dbReference type="NCBIfam" id="TIGR02254">
    <property type="entry name" value="YjjG_YfnB"/>
    <property type="match status" value="1"/>
</dbReference>
<dbReference type="AlphaFoldDB" id="A0A174LYJ2"/>
<dbReference type="SFLD" id="SFLDG01135">
    <property type="entry name" value="C1.5.6:_HAD__Beta-PGM__Phospha"/>
    <property type="match status" value="1"/>
</dbReference>
<evidence type="ECO:0000313" key="2">
    <source>
        <dbReference type="Proteomes" id="UP000095651"/>
    </source>
</evidence>
<dbReference type="NCBIfam" id="TIGR01549">
    <property type="entry name" value="HAD-SF-IA-v1"/>
    <property type="match status" value="1"/>
</dbReference>
<dbReference type="SFLD" id="SFLDG01129">
    <property type="entry name" value="C1.5:_HAD__Beta-PGM__Phosphata"/>
    <property type="match status" value="1"/>
</dbReference>
<name>A0A174LYJ2_9FIRM</name>
<dbReference type="Pfam" id="PF00702">
    <property type="entry name" value="Hydrolase"/>
    <property type="match status" value="1"/>
</dbReference>
<dbReference type="PANTHER" id="PTHR47478:SF1">
    <property type="entry name" value="PYRIMIDINE 5'-NUCLEOTIDASE YJJG"/>
    <property type="match status" value="1"/>
</dbReference>
<dbReference type="EMBL" id="CYZE01000024">
    <property type="protein sequence ID" value="CUP29294.1"/>
    <property type="molecule type" value="Genomic_DNA"/>
</dbReference>
<dbReference type="SFLD" id="SFLDS00003">
    <property type="entry name" value="Haloacid_Dehalogenase"/>
    <property type="match status" value="1"/>
</dbReference>
<organism evidence="1 2">
    <name type="scientific">Hungatella hathewayi</name>
    <dbReference type="NCBI Taxonomy" id="154046"/>
    <lineage>
        <taxon>Bacteria</taxon>
        <taxon>Bacillati</taxon>
        <taxon>Bacillota</taxon>
        <taxon>Clostridia</taxon>
        <taxon>Lachnospirales</taxon>
        <taxon>Lachnospiraceae</taxon>
        <taxon>Hungatella</taxon>
    </lineage>
</organism>
<dbReference type="Gene3D" id="3.40.50.1000">
    <property type="entry name" value="HAD superfamily/HAD-like"/>
    <property type="match status" value="1"/>
</dbReference>
<dbReference type="Gene3D" id="1.10.150.240">
    <property type="entry name" value="Putative phosphatase, domain 2"/>
    <property type="match status" value="1"/>
</dbReference>
<dbReference type="SUPFAM" id="SSF56784">
    <property type="entry name" value="HAD-like"/>
    <property type="match status" value="1"/>
</dbReference>
<dbReference type="InterPro" id="IPR023198">
    <property type="entry name" value="PGP-like_dom2"/>
</dbReference>
<protein>
    <submittedName>
        <fullName evidence="1">HAD family hydrolase</fullName>
        <ecNumber evidence="1">3.-.-.-</ecNumber>
    </submittedName>
</protein>
<dbReference type="InterPro" id="IPR023214">
    <property type="entry name" value="HAD_sf"/>
</dbReference>
<dbReference type="PANTHER" id="PTHR47478">
    <property type="match status" value="1"/>
</dbReference>
<dbReference type="GO" id="GO:0008253">
    <property type="term" value="F:5'-nucleotidase activity"/>
    <property type="evidence" value="ECO:0007669"/>
    <property type="project" value="InterPro"/>
</dbReference>